<dbReference type="Pfam" id="PF21993">
    <property type="entry name" value="TetR_C_13_2"/>
    <property type="match status" value="1"/>
</dbReference>
<accession>A0A7K3M6G1</accession>
<name>A0A7K3M6G1_9ACTN</name>
<sequence length="218" mass="23243">MNQQIPGDSARPAGQPGGAGSRDRLIAAAQELFWSQGVAVTSPRQVMAASGVGQGSFYHHFPSKEDLTSAAIAATAAEALSQVRNSLGEAETPVEQLRGYLSRPRAALRGCRVGRLVYEQHVVDHQVLRKPVEEYFSALIDMIQAVFADLPDTSSAEARRRAYAAVATVQGGYVLSRALGDPEALTRAVEGLLDMLETSAAVPDARERNSGAESDQHT</sequence>
<dbReference type="PANTHER" id="PTHR47506">
    <property type="entry name" value="TRANSCRIPTIONAL REGULATORY PROTEIN"/>
    <property type="match status" value="1"/>
</dbReference>
<keyword evidence="3" id="KW-0804">Transcription</keyword>
<feature type="region of interest" description="Disordered" evidence="5">
    <location>
        <begin position="1"/>
        <end position="21"/>
    </location>
</feature>
<protein>
    <submittedName>
        <fullName evidence="7">TetR family transcriptional regulator</fullName>
    </submittedName>
</protein>
<evidence type="ECO:0000313" key="7">
    <source>
        <dbReference type="EMBL" id="NDL58820.1"/>
    </source>
</evidence>
<dbReference type="PANTHER" id="PTHR47506:SF3">
    <property type="entry name" value="HTH-TYPE TRANSCRIPTIONAL REGULATOR LMRA"/>
    <property type="match status" value="1"/>
</dbReference>
<dbReference type="Pfam" id="PF00440">
    <property type="entry name" value="TetR_N"/>
    <property type="match status" value="1"/>
</dbReference>
<gene>
    <name evidence="7" type="ORF">F7O44_17250</name>
</gene>
<organism evidence="7 8">
    <name type="scientific">Phytoactinopolyspora mesophila</name>
    <dbReference type="NCBI Taxonomy" id="2650750"/>
    <lineage>
        <taxon>Bacteria</taxon>
        <taxon>Bacillati</taxon>
        <taxon>Actinomycetota</taxon>
        <taxon>Actinomycetes</taxon>
        <taxon>Jiangellales</taxon>
        <taxon>Jiangellaceae</taxon>
        <taxon>Phytoactinopolyspora</taxon>
    </lineage>
</organism>
<dbReference type="Gene3D" id="1.10.357.10">
    <property type="entry name" value="Tetracycline Repressor, domain 2"/>
    <property type="match status" value="1"/>
</dbReference>
<evidence type="ECO:0000256" key="4">
    <source>
        <dbReference type="PROSITE-ProRule" id="PRU00335"/>
    </source>
</evidence>
<dbReference type="RefSeq" id="WP_162451535.1">
    <property type="nucleotide sequence ID" value="NZ_WLZY01000006.1"/>
</dbReference>
<keyword evidence="8" id="KW-1185">Reference proteome</keyword>
<evidence type="ECO:0000256" key="3">
    <source>
        <dbReference type="ARBA" id="ARBA00023163"/>
    </source>
</evidence>
<dbReference type="SUPFAM" id="SSF46689">
    <property type="entry name" value="Homeodomain-like"/>
    <property type="match status" value="1"/>
</dbReference>
<keyword evidence="2 4" id="KW-0238">DNA-binding</keyword>
<feature type="domain" description="HTH tetR-type" evidence="6">
    <location>
        <begin position="19"/>
        <end position="79"/>
    </location>
</feature>
<proteinExistence type="predicted"/>
<evidence type="ECO:0000259" key="6">
    <source>
        <dbReference type="PROSITE" id="PS50977"/>
    </source>
</evidence>
<evidence type="ECO:0000256" key="5">
    <source>
        <dbReference type="SAM" id="MobiDB-lite"/>
    </source>
</evidence>
<reference evidence="7 8" key="1">
    <citation type="submission" date="2019-11" db="EMBL/GenBank/DDBJ databases">
        <authorList>
            <person name="Li X.-J."/>
            <person name="Feng X.-M."/>
        </authorList>
    </citation>
    <scope>NUCLEOTIDE SEQUENCE [LARGE SCALE GENOMIC DNA]</scope>
    <source>
        <strain evidence="7 8">XMNu-373</strain>
    </source>
</reference>
<dbReference type="PRINTS" id="PR00455">
    <property type="entry name" value="HTHTETR"/>
</dbReference>
<evidence type="ECO:0000313" key="8">
    <source>
        <dbReference type="Proteomes" id="UP000460435"/>
    </source>
</evidence>
<feature type="DNA-binding region" description="H-T-H motif" evidence="4">
    <location>
        <begin position="42"/>
        <end position="61"/>
    </location>
</feature>
<dbReference type="InterPro" id="IPR036271">
    <property type="entry name" value="Tet_transcr_reg_TetR-rel_C_sf"/>
</dbReference>
<dbReference type="GO" id="GO:0003677">
    <property type="term" value="F:DNA binding"/>
    <property type="evidence" value="ECO:0007669"/>
    <property type="project" value="UniProtKB-UniRule"/>
</dbReference>
<comment type="caution">
    <text evidence="7">The sequence shown here is derived from an EMBL/GenBank/DDBJ whole genome shotgun (WGS) entry which is preliminary data.</text>
</comment>
<evidence type="ECO:0000256" key="2">
    <source>
        <dbReference type="ARBA" id="ARBA00023125"/>
    </source>
</evidence>
<dbReference type="Proteomes" id="UP000460435">
    <property type="component" value="Unassembled WGS sequence"/>
</dbReference>
<dbReference type="InterPro" id="IPR001647">
    <property type="entry name" value="HTH_TetR"/>
</dbReference>
<evidence type="ECO:0000256" key="1">
    <source>
        <dbReference type="ARBA" id="ARBA00023015"/>
    </source>
</evidence>
<dbReference type="InterPro" id="IPR009057">
    <property type="entry name" value="Homeodomain-like_sf"/>
</dbReference>
<dbReference type="AlphaFoldDB" id="A0A7K3M6G1"/>
<keyword evidence="1" id="KW-0805">Transcription regulation</keyword>
<dbReference type="SUPFAM" id="SSF48498">
    <property type="entry name" value="Tetracyclin repressor-like, C-terminal domain"/>
    <property type="match status" value="1"/>
</dbReference>
<dbReference type="EMBL" id="WLZY01000006">
    <property type="protein sequence ID" value="NDL58820.1"/>
    <property type="molecule type" value="Genomic_DNA"/>
</dbReference>
<dbReference type="PROSITE" id="PS50977">
    <property type="entry name" value="HTH_TETR_2"/>
    <property type="match status" value="1"/>
</dbReference>
<dbReference type="InterPro" id="IPR054156">
    <property type="entry name" value="YxaF_TetR_C"/>
</dbReference>